<evidence type="ECO:0000313" key="3">
    <source>
        <dbReference type="EMBL" id="KAF5854375.1"/>
    </source>
</evidence>
<comment type="caution">
    <text evidence="3">The sequence shown here is derived from an EMBL/GenBank/DDBJ whole genome shotgun (WGS) entry which is preliminary data.</text>
</comment>
<feature type="domain" description="Nephrocystin 3-like N-terminal" evidence="2">
    <location>
        <begin position="122"/>
        <end position="237"/>
    </location>
</feature>
<dbReference type="AlphaFoldDB" id="A0A8H5ZU65"/>
<dbReference type="PANTHER" id="PTHR10039:SF10">
    <property type="entry name" value="NACHT DOMAIN-CONTAINING PROTEIN"/>
    <property type="match status" value="1"/>
</dbReference>
<gene>
    <name evidence="3" type="ORF">GGP41_007151</name>
</gene>
<organism evidence="3 4">
    <name type="scientific">Cochliobolus sativus</name>
    <name type="common">Common root rot and spot blotch fungus</name>
    <name type="synonym">Bipolaris sorokiniana</name>
    <dbReference type="NCBI Taxonomy" id="45130"/>
    <lineage>
        <taxon>Eukaryota</taxon>
        <taxon>Fungi</taxon>
        <taxon>Dikarya</taxon>
        <taxon>Ascomycota</taxon>
        <taxon>Pezizomycotina</taxon>
        <taxon>Dothideomycetes</taxon>
        <taxon>Pleosporomycetidae</taxon>
        <taxon>Pleosporales</taxon>
        <taxon>Pleosporineae</taxon>
        <taxon>Pleosporaceae</taxon>
        <taxon>Bipolaris</taxon>
    </lineage>
</organism>
<dbReference type="Pfam" id="PF24883">
    <property type="entry name" value="NPHP3_N"/>
    <property type="match status" value="1"/>
</dbReference>
<proteinExistence type="predicted"/>
<sequence>MSLLSIISLSSYIDKLSSLFMAIGRAAPRYQAMALLYPRFKKLQSYLAEHFILVVKLCHYLFKYEQKSTVRQLAFSLWKCSNLARSSGERKPKCEYLTSVPNTTTKQHGNRSENLVTHRSTRKAQSKSVLLANIVDDLNLSTGKGRSAVVYFFCKYDVSESLQSQTIIGSLVRQLLSTIPDLSVLAKHYEEIQNREASIGELFQNVHLIIHGLDECKSAQKEELIQAIGEVQDTLKVWICFSFREEANNGLQPITRKLCAIRVVSLPDDNSDIEAFIETELECQLSQGTMTISETTLILEI</sequence>
<dbReference type="PANTHER" id="PTHR10039">
    <property type="entry name" value="AMELOGENIN"/>
    <property type="match status" value="1"/>
</dbReference>
<keyword evidence="1" id="KW-0677">Repeat</keyword>
<name>A0A8H5ZU65_COCSA</name>
<evidence type="ECO:0000259" key="2">
    <source>
        <dbReference type="Pfam" id="PF24883"/>
    </source>
</evidence>
<reference evidence="3" key="1">
    <citation type="submission" date="2019-11" db="EMBL/GenBank/DDBJ databases">
        <title>Bipolaris sorokiniana Genome sequencing.</title>
        <authorList>
            <person name="Wang H."/>
        </authorList>
    </citation>
    <scope>NUCLEOTIDE SEQUENCE</scope>
</reference>
<dbReference type="InterPro" id="IPR056884">
    <property type="entry name" value="NPHP3-like_N"/>
</dbReference>
<accession>A0A8H5ZU65</accession>
<dbReference type="EMBL" id="WNKQ01000001">
    <property type="protein sequence ID" value="KAF5854375.1"/>
    <property type="molecule type" value="Genomic_DNA"/>
</dbReference>
<dbReference type="Proteomes" id="UP000624244">
    <property type="component" value="Unassembled WGS sequence"/>
</dbReference>
<evidence type="ECO:0000313" key="4">
    <source>
        <dbReference type="Proteomes" id="UP000624244"/>
    </source>
</evidence>
<protein>
    <recommendedName>
        <fullName evidence="2">Nephrocystin 3-like N-terminal domain-containing protein</fullName>
    </recommendedName>
</protein>
<evidence type="ECO:0000256" key="1">
    <source>
        <dbReference type="ARBA" id="ARBA00022737"/>
    </source>
</evidence>